<comment type="caution">
    <text evidence="1">The sequence shown here is derived from an EMBL/GenBank/DDBJ whole genome shotgun (WGS) entry which is preliminary data.</text>
</comment>
<reference evidence="1" key="1">
    <citation type="submission" date="2021-06" db="EMBL/GenBank/DDBJ databases">
        <authorList>
            <person name="Kallberg Y."/>
            <person name="Tangrot J."/>
            <person name="Rosling A."/>
        </authorList>
    </citation>
    <scope>NUCLEOTIDE SEQUENCE</scope>
    <source>
        <strain evidence="1">MA461A</strain>
    </source>
</reference>
<organism evidence="1 2">
    <name type="scientific">Racocetra persica</name>
    <dbReference type="NCBI Taxonomy" id="160502"/>
    <lineage>
        <taxon>Eukaryota</taxon>
        <taxon>Fungi</taxon>
        <taxon>Fungi incertae sedis</taxon>
        <taxon>Mucoromycota</taxon>
        <taxon>Glomeromycotina</taxon>
        <taxon>Glomeromycetes</taxon>
        <taxon>Diversisporales</taxon>
        <taxon>Gigasporaceae</taxon>
        <taxon>Racocetra</taxon>
    </lineage>
</organism>
<keyword evidence="2" id="KW-1185">Reference proteome</keyword>
<evidence type="ECO:0000313" key="1">
    <source>
        <dbReference type="EMBL" id="CAG8848623.1"/>
    </source>
</evidence>
<feature type="non-terminal residue" evidence="1">
    <location>
        <position position="1"/>
    </location>
</feature>
<evidence type="ECO:0000313" key="2">
    <source>
        <dbReference type="Proteomes" id="UP000789920"/>
    </source>
</evidence>
<accession>A0ACA9STI5</accession>
<dbReference type="EMBL" id="CAJVQC010161625">
    <property type="protein sequence ID" value="CAG8848623.1"/>
    <property type="molecule type" value="Genomic_DNA"/>
</dbReference>
<feature type="non-terminal residue" evidence="1">
    <location>
        <position position="43"/>
    </location>
</feature>
<gene>
    <name evidence="1" type="ORF">RPERSI_LOCUS35213</name>
</gene>
<proteinExistence type="predicted"/>
<sequence length="43" mass="5066">SFTDINIEEEENFVNNLITELNTRRNLDMLTIILLIIFLSLKV</sequence>
<dbReference type="Proteomes" id="UP000789920">
    <property type="component" value="Unassembled WGS sequence"/>
</dbReference>
<protein>
    <submittedName>
        <fullName evidence="1">29235_t:CDS:1</fullName>
    </submittedName>
</protein>
<name>A0ACA9STI5_9GLOM</name>